<gene>
    <name evidence="2" type="ORF">PFISCL1PPCAC_11606</name>
</gene>
<sequence length="137" mass="13232">CDTIIYSKTMMPVWMGAGEVFGYGKSLLGLDGQGDVSGGGGSLNGLLGIGGSLGGGRELDDELVVLGGSSLTGDLHLSGRSGVDEAEDGLEAVLVVVGRLDLQDDLAGLGVGEGVGGGSSGGGDGGGGGLDGERHDL</sequence>
<evidence type="ECO:0000313" key="2">
    <source>
        <dbReference type="EMBL" id="GMT20309.1"/>
    </source>
</evidence>
<dbReference type="EMBL" id="BTSY01000003">
    <property type="protein sequence ID" value="GMT20309.1"/>
    <property type="molecule type" value="Genomic_DNA"/>
</dbReference>
<proteinExistence type="predicted"/>
<feature type="non-terminal residue" evidence="2">
    <location>
        <position position="1"/>
    </location>
</feature>
<comment type="caution">
    <text evidence="2">The sequence shown here is derived from an EMBL/GenBank/DDBJ whole genome shotgun (WGS) entry which is preliminary data.</text>
</comment>
<keyword evidence="3" id="KW-1185">Reference proteome</keyword>
<protein>
    <submittedName>
        <fullName evidence="2">Uncharacterized protein</fullName>
    </submittedName>
</protein>
<organism evidence="2 3">
    <name type="scientific">Pristionchus fissidentatus</name>
    <dbReference type="NCBI Taxonomy" id="1538716"/>
    <lineage>
        <taxon>Eukaryota</taxon>
        <taxon>Metazoa</taxon>
        <taxon>Ecdysozoa</taxon>
        <taxon>Nematoda</taxon>
        <taxon>Chromadorea</taxon>
        <taxon>Rhabditida</taxon>
        <taxon>Rhabditina</taxon>
        <taxon>Diplogasteromorpha</taxon>
        <taxon>Diplogasteroidea</taxon>
        <taxon>Neodiplogasteridae</taxon>
        <taxon>Pristionchus</taxon>
    </lineage>
</organism>
<accession>A0AAV5VPL1</accession>
<feature type="non-terminal residue" evidence="2">
    <location>
        <position position="137"/>
    </location>
</feature>
<dbReference type="Proteomes" id="UP001432322">
    <property type="component" value="Unassembled WGS sequence"/>
</dbReference>
<name>A0AAV5VPL1_9BILA</name>
<feature type="compositionally biased region" description="Gly residues" evidence="1">
    <location>
        <begin position="113"/>
        <end position="130"/>
    </location>
</feature>
<feature type="region of interest" description="Disordered" evidence="1">
    <location>
        <begin position="113"/>
        <end position="137"/>
    </location>
</feature>
<dbReference type="AlphaFoldDB" id="A0AAV5VPL1"/>
<evidence type="ECO:0000256" key="1">
    <source>
        <dbReference type="SAM" id="MobiDB-lite"/>
    </source>
</evidence>
<evidence type="ECO:0000313" key="3">
    <source>
        <dbReference type="Proteomes" id="UP001432322"/>
    </source>
</evidence>
<reference evidence="2" key="1">
    <citation type="submission" date="2023-10" db="EMBL/GenBank/DDBJ databases">
        <title>Genome assembly of Pristionchus species.</title>
        <authorList>
            <person name="Yoshida K."/>
            <person name="Sommer R.J."/>
        </authorList>
    </citation>
    <scope>NUCLEOTIDE SEQUENCE</scope>
    <source>
        <strain evidence="2">RS5133</strain>
    </source>
</reference>